<name>A0A1U7JF52_9HYPH</name>
<evidence type="ECO:0000256" key="2">
    <source>
        <dbReference type="ARBA" id="ARBA00023054"/>
    </source>
</evidence>
<dbReference type="AlphaFoldDB" id="A0A1U7JF52"/>
<organism evidence="4 5">
    <name type="scientific">Pseudovibrio exalbescens</name>
    <dbReference type="NCBI Taxonomy" id="197461"/>
    <lineage>
        <taxon>Bacteria</taxon>
        <taxon>Pseudomonadati</taxon>
        <taxon>Pseudomonadota</taxon>
        <taxon>Alphaproteobacteria</taxon>
        <taxon>Hyphomicrobiales</taxon>
        <taxon>Stappiaceae</taxon>
        <taxon>Pseudovibrio</taxon>
    </lineage>
</organism>
<keyword evidence="2" id="KW-0175">Coiled coil</keyword>
<dbReference type="RefSeq" id="WP_028481684.1">
    <property type="nucleotide sequence ID" value="NZ_LVVZ01000020.1"/>
</dbReference>
<dbReference type="InterPro" id="IPR058637">
    <property type="entry name" value="YknX-like_C"/>
</dbReference>
<dbReference type="Pfam" id="PF25989">
    <property type="entry name" value="YknX_C"/>
    <property type="match status" value="1"/>
</dbReference>
<evidence type="ECO:0000313" key="5">
    <source>
        <dbReference type="Proteomes" id="UP000185783"/>
    </source>
</evidence>
<evidence type="ECO:0000256" key="1">
    <source>
        <dbReference type="ARBA" id="ARBA00004196"/>
    </source>
</evidence>
<dbReference type="PANTHER" id="PTHR32347">
    <property type="entry name" value="EFFLUX SYSTEM COMPONENT YKNX-RELATED"/>
    <property type="match status" value="1"/>
</dbReference>
<comment type="subcellular location">
    <subcellularLocation>
        <location evidence="1">Cell envelope</location>
    </subcellularLocation>
</comment>
<dbReference type="Gene3D" id="2.40.420.20">
    <property type="match status" value="1"/>
</dbReference>
<protein>
    <submittedName>
        <fullName evidence="4">RND transporter</fullName>
    </submittedName>
</protein>
<gene>
    <name evidence="4" type="ORF">A3843_13910</name>
</gene>
<dbReference type="Proteomes" id="UP000185783">
    <property type="component" value="Unassembled WGS sequence"/>
</dbReference>
<evidence type="ECO:0000259" key="3">
    <source>
        <dbReference type="Pfam" id="PF25989"/>
    </source>
</evidence>
<evidence type="ECO:0000313" key="4">
    <source>
        <dbReference type="EMBL" id="OKL43318.1"/>
    </source>
</evidence>
<dbReference type="STRING" id="197461.A3843_13910"/>
<proteinExistence type="predicted"/>
<dbReference type="EMBL" id="LVVZ01000020">
    <property type="protein sequence ID" value="OKL43318.1"/>
    <property type="molecule type" value="Genomic_DNA"/>
</dbReference>
<dbReference type="InterPro" id="IPR050465">
    <property type="entry name" value="UPF0194_transport"/>
</dbReference>
<feature type="domain" description="YknX-like C-terminal permuted SH3-like" evidence="3">
    <location>
        <begin position="336"/>
        <end position="403"/>
    </location>
</feature>
<accession>A0A1U7JF52</accession>
<keyword evidence="5" id="KW-1185">Reference proteome</keyword>
<reference evidence="4 5" key="1">
    <citation type="submission" date="2016-03" db="EMBL/GenBank/DDBJ databases">
        <title>Genome sequence of Nesiotobacter sp. nov., a moderately halophilic alphaproteobacterium isolated from the Yellow Sea, China.</title>
        <authorList>
            <person name="Zhang G."/>
            <person name="Zhang R."/>
        </authorList>
    </citation>
    <scope>NUCLEOTIDE SEQUENCE [LARGE SCALE GENOMIC DNA]</scope>
    <source>
        <strain evidence="4 5">WB1-6</strain>
    </source>
</reference>
<comment type="caution">
    <text evidence="4">The sequence shown here is derived from an EMBL/GenBank/DDBJ whole genome shotgun (WGS) entry which is preliminary data.</text>
</comment>
<dbReference type="PANTHER" id="PTHR32347:SF29">
    <property type="entry name" value="UPF0194 MEMBRANE PROTEIN YBHG"/>
    <property type="match status" value="1"/>
</dbReference>
<dbReference type="Gene3D" id="1.10.287.470">
    <property type="entry name" value="Helix hairpin bin"/>
    <property type="match status" value="1"/>
</dbReference>
<dbReference type="GO" id="GO:0030313">
    <property type="term" value="C:cell envelope"/>
    <property type="evidence" value="ECO:0007669"/>
    <property type="project" value="UniProtKB-SubCell"/>
</dbReference>
<sequence>MAKKKRSRLILTTGALVVLGAALTYSFWPQPTPVDMGTAERGPMRVAVIEEGRTRVHDAYVVSTPVAGRLLRVGVLPGDPVVRGETVVAQMLPTNPSALDVRTREQARAAVTAAEAALRVARADLNKAIADLELRESDLERFKKLSDSETVSRVAYERTLREARLAHATRDRAEAAISMREAELANARARLINFNDPAYAAKIDASEGIPLYAPATGRILQVMQKSETTLPVGTPIMEIGDVESDLEVVVELLSTDAVQVSKGDPVIIEAWGGVRSLNGVVDRVDPWGFTKFSALGVEEQRVNAVVHFTDPPATRESLGHGYRVEAQIITWENENALKIPSNALFREGSDWAVFTVTDGRARLTPVEVGRNNGINAEILKGLEEGTTIIQYPASGIEDGLRVTPRHIGE</sequence>